<comment type="caution">
    <text evidence="3">The sequence shown here is derived from an EMBL/GenBank/DDBJ whole genome shotgun (WGS) entry which is preliminary data.</text>
</comment>
<dbReference type="AlphaFoldDB" id="A0A9X2HVR8"/>
<evidence type="ECO:0000313" key="4">
    <source>
        <dbReference type="Proteomes" id="UP001139451"/>
    </source>
</evidence>
<protein>
    <submittedName>
        <fullName evidence="3">Transposase domain-containing protein</fullName>
    </submittedName>
</protein>
<sequence>MSMQAPARKPRAKRSITSPDSTPSKDEVRGTPLAISTMAGSRSTTTRPLALRGTAVGRTNWVFASSDQGGNRAATIYRLIETVKLNDVDCAAYLLDTTARIADHLARRTDELLPWNYRQA</sequence>
<feature type="domain" description="Transposase IS66 C-terminal" evidence="2">
    <location>
        <begin position="79"/>
        <end position="115"/>
    </location>
</feature>
<dbReference type="EMBL" id="JAMLDX010000025">
    <property type="protein sequence ID" value="MCP3732915.1"/>
    <property type="molecule type" value="Genomic_DNA"/>
</dbReference>
<evidence type="ECO:0000313" key="3">
    <source>
        <dbReference type="EMBL" id="MCP3732915.1"/>
    </source>
</evidence>
<dbReference type="Pfam" id="PF13817">
    <property type="entry name" value="DDE_Tnp_IS66_C"/>
    <property type="match status" value="1"/>
</dbReference>
<dbReference type="Proteomes" id="UP001139451">
    <property type="component" value="Unassembled WGS sequence"/>
</dbReference>
<evidence type="ECO:0000256" key="1">
    <source>
        <dbReference type="SAM" id="MobiDB-lite"/>
    </source>
</evidence>
<feature type="compositionally biased region" description="Polar residues" evidence="1">
    <location>
        <begin position="38"/>
        <end position="47"/>
    </location>
</feature>
<gene>
    <name evidence="3" type="ORF">M9978_21085</name>
</gene>
<name>A0A9X2HVR8_9SPHN</name>
<evidence type="ECO:0000259" key="2">
    <source>
        <dbReference type="Pfam" id="PF13817"/>
    </source>
</evidence>
<reference evidence="3" key="1">
    <citation type="submission" date="2022-05" db="EMBL/GenBank/DDBJ databases">
        <title>Sphingomonas sp. strain MG17 Genome sequencing and assembly.</title>
        <authorList>
            <person name="Kim I."/>
        </authorList>
    </citation>
    <scope>NUCLEOTIDE SEQUENCE</scope>
    <source>
        <strain evidence="3">MG17</strain>
    </source>
</reference>
<feature type="region of interest" description="Disordered" evidence="1">
    <location>
        <begin position="1"/>
        <end position="48"/>
    </location>
</feature>
<organism evidence="3 4">
    <name type="scientific">Sphingomonas tagetis</name>
    <dbReference type="NCBI Taxonomy" id="2949092"/>
    <lineage>
        <taxon>Bacteria</taxon>
        <taxon>Pseudomonadati</taxon>
        <taxon>Pseudomonadota</taxon>
        <taxon>Alphaproteobacteria</taxon>
        <taxon>Sphingomonadales</taxon>
        <taxon>Sphingomonadaceae</taxon>
        <taxon>Sphingomonas</taxon>
    </lineage>
</organism>
<accession>A0A9X2HVR8</accession>
<proteinExistence type="predicted"/>
<dbReference type="InterPro" id="IPR039552">
    <property type="entry name" value="IS66_C"/>
</dbReference>
<keyword evidence="4" id="KW-1185">Reference proteome</keyword>